<evidence type="ECO:0000256" key="4">
    <source>
        <dbReference type="ARBA" id="ARBA00022692"/>
    </source>
</evidence>
<dbReference type="SUPFAM" id="SSF53448">
    <property type="entry name" value="Nucleotide-diphospho-sugar transferases"/>
    <property type="match status" value="1"/>
</dbReference>
<feature type="transmembrane region" description="Helical" evidence="11">
    <location>
        <begin position="641"/>
        <end position="663"/>
    </location>
</feature>
<dbReference type="OMA" id="AYCWILE"/>
<feature type="binding site" evidence="10">
    <location>
        <position position="276"/>
    </location>
    <ligand>
        <name>Mn(2+)</name>
        <dbReference type="ChEBI" id="CHEBI:29035"/>
    </ligand>
</feature>
<dbReference type="AlphaFoldDB" id="B8LK55"/>
<dbReference type="EMBL" id="EF676112">
    <property type="protein sequence ID" value="ABR16035.1"/>
    <property type="molecule type" value="mRNA"/>
</dbReference>
<evidence type="ECO:0000256" key="3">
    <source>
        <dbReference type="ARBA" id="ARBA00022679"/>
    </source>
</evidence>
<keyword evidence="3" id="KW-0808">Transferase</keyword>
<evidence type="ECO:0000256" key="9">
    <source>
        <dbReference type="PIRSR" id="PIRSR605150-2"/>
    </source>
</evidence>
<evidence type="ECO:0000256" key="11">
    <source>
        <dbReference type="SAM" id="Phobius"/>
    </source>
</evidence>
<dbReference type="InterPro" id="IPR029044">
    <property type="entry name" value="Nucleotide-diphossugar_trans"/>
</dbReference>
<feature type="active site" evidence="8">
    <location>
        <position position="449"/>
    </location>
</feature>
<keyword evidence="6 11" id="KW-0472">Membrane</keyword>
<evidence type="ECO:0000256" key="8">
    <source>
        <dbReference type="PIRSR" id="PIRSR605150-1"/>
    </source>
</evidence>
<accession>B8LK55</accession>
<dbReference type="PANTHER" id="PTHR13301">
    <property type="entry name" value="X-BOX TRANSCRIPTION FACTOR-RELATED"/>
    <property type="match status" value="1"/>
</dbReference>
<feature type="transmembrane region" description="Helical" evidence="11">
    <location>
        <begin position="560"/>
        <end position="580"/>
    </location>
</feature>
<dbReference type="GO" id="GO:0012505">
    <property type="term" value="C:endomembrane system"/>
    <property type="evidence" value="ECO:0007669"/>
    <property type="project" value="UniProtKB-SubCell"/>
</dbReference>
<dbReference type="InterPro" id="IPR005150">
    <property type="entry name" value="Cellulose_synth"/>
</dbReference>
<dbReference type="GO" id="GO:0016760">
    <property type="term" value="F:cellulose synthase (UDP-forming) activity"/>
    <property type="evidence" value="ECO:0007669"/>
    <property type="project" value="InterPro"/>
</dbReference>
<proteinExistence type="evidence at transcript level"/>
<keyword evidence="2" id="KW-0328">Glycosyltransferase</keyword>
<evidence type="ECO:0000313" key="12">
    <source>
        <dbReference type="EMBL" id="ABR16035.1"/>
    </source>
</evidence>
<evidence type="ECO:0000256" key="5">
    <source>
        <dbReference type="ARBA" id="ARBA00022989"/>
    </source>
</evidence>
<dbReference type="CAZy" id="GT2">
    <property type="family name" value="Glycosyltransferase Family 2"/>
</dbReference>
<dbReference type="GO" id="GO:0016020">
    <property type="term" value="C:membrane"/>
    <property type="evidence" value="ECO:0007669"/>
    <property type="project" value="InterPro"/>
</dbReference>
<comment type="subcellular location">
    <subcellularLocation>
        <location evidence="1">Endomembrane system</location>
        <topology evidence="1">Multi-pass membrane protein</topology>
    </subcellularLocation>
</comment>
<protein>
    <recommendedName>
        <fullName evidence="13">Cellulose synthase-like protein E6</fullName>
    </recommendedName>
</protein>
<dbReference type="Pfam" id="PF03552">
    <property type="entry name" value="Cellulose_synt"/>
    <property type="match status" value="1"/>
</dbReference>
<evidence type="ECO:0000256" key="7">
    <source>
        <dbReference type="ARBA" id="ARBA00023316"/>
    </source>
</evidence>
<organism evidence="12">
    <name type="scientific">Picea sitchensis</name>
    <name type="common">Sitka spruce</name>
    <name type="synonym">Pinus sitchensis</name>
    <dbReference type="NCBI Taxonomy" id="3332"/>
    <lineage>
        <taxon>Eukaryota</taxon>
        <taxon>Viridiplantae</taxon>
        <taxon>Streptophyta</taxon>
        <taxon>Embryophyta</taxon>
        <taxon>Tracheophyta</taxon>
        <taxon>Spermatophyta</taxon>
        <taxon>Pinopsida</taxon>
        <taxon>Pinidae</taxon>
        <taxon>Conifers I</taxon>
        <taxon>Pinales</taxon>
        <taxon>Pinaceae</taxon>
        <taxon>Picea</taxon>
    </lineage>
</organism>
<feature type="transmembrane region" description="Helical" evidence="11">
    <location>
        <begin position="520"/>
        <end position="540"/>
    </location>
</feature>
<feature type="binding site" evidence="9">
    <location>
        <position position="135"/>
    </location>
    <ligand>
        <name>UDP-alpha-D-glucose</name>
        <dbReference type="ChEBI" id="CHEBI:58885"/>
    </ligand>
</feature>
<evidence type="ECO:0000256" key="10">
    <source>
        <dbReference type="PIRSR" id="PIRSR605150-3"/>
    </source>
</evidence>
<reference evidence="12" key="1">
    <citation type="submission" date="2007-06" db="EMBL/GenBank/DDBJ databases">
        <title>Full length cDNA sequences from Sitka Spruce (Picea sitchensis).</title>
        <authorList>
            <person name="Ralph S.G."/>
            <person name="Chun H.E."/>
            <person name="Liao N."/>
            <person name="Ali J."/>
            <person name="Reid K."/>
            <person name="Kolosova N."/>
            <person name="Cooper N."/>
            <person name="Cullis C."/>
            <person name="Jancsik S."/>
            <person name="Moore R."/>
            <person name="Mayo M."/>
            <person name="Wagner S."/>
            <person name="Holt R.A."/>
            <person name="Jones S.J.M."/>
            <person name="Marra M.A."/>
            <person name="Ritland C.E."/>
            <person name="Ritland K."/>
            <person name="Bohlmann J."/>
        </authorList>
    </citation>
    <scope>NUCLEOTIDE SEQUENCE</scope>
    <source>
        <tissue evidence="12">Green portion of the leader tissue</tissue>
    </source>
</reference>
<feature type="active site" evidence="8">
    <location>
        <position position="135"/>
    </location>
</feature>
<feature type="binding site" evidence="9">
    <location>
        <position position="106"/>
    </location>
    <ligand>
        <name>UDP-alpha-D-glucose</name>
        <dbReference type="ChEBI" id="CHEBI:58885"/>
    </ligand>
</feature>
<name>B8LK55_PICSI</name>
<feature type="transmembrane region" description="Helical" evidence="11">
    <location>
        <begin position="683"/>
        <end position="705"/>
    </location>
</feature>
<dbReference type="GO" id="GO:0030244">
    <property type="term" value="P:cellulose biosynthetic process"/>
    <property type="evidence" value="ECO:0007669"/>
    <property type="project" value="InterPro"/>
</dbReference>
<feature type="binding site" evidence="10">
    <location>
        <position position="300"/>
    </location>
    <ligand>
        <name>Mn(2+)</name>
        <dbReference type="ChEBI" id="CHEBI:29035"/>
    </ligand>
</feature>
<dbReference type="Gene3D" id="3.90.550.10">
    <property type="entry name" value="Spore Coat Polysaccharide Biosynthesis Protein SpsA, Chain A"/>
    <property type="match status" value="2"/>
</dbReference>
<feature type="transmembrane region" description="Helical" evidence="11">
    <location>
        <begin position="21"/>
        <end position="40"/>
    </location>
</feature>
<feature type="binding site" evidence="9">
    <location>
        <position position="105"/>
    </location>
    <ligand>
        <name>UDP-alpha-D-glucose</name>
        <dbReference type="ChEBI" id="CHEBI:58885"/>
    </ligand>
</feature>
<sequence length="744" mass="84097">MEPNDFPLYTTVEKKSSLYRVYACTRFSAIIGLIYYRLMYIPSEDSWPWIAIFVAELGFAYCWILEQAYRWWPVERKVFPKRLSQRFGSDLPPVDIFICTADPTKEPPLTVINTVLSALALDYPVGKLSCYVSDDGGSPLTFYALLEASRFAKIWLPFCDDYSIQDRCPEAYFSNADALQSVNLSFTRAWKHVNKMYLELKDRINNVVEMGSVPADKQKEHKGFKDWVSGSTKPDHPSIVQILLEKGEERDIQGNDMPGLIYVSREKRPGIPHHYKAGALNVLLRVSGVMSNAPFILTLDCDMYTNNSEALRQAMCFFLEPKTGHEFGYVQFPQTFHGITKNDLYANNLKTLLEIKYKGLDGIEGPFYIGTGCIHRRDVLCGSERRRSSPKYHKAAYSIVCTEDGSVAKDKASSSKMLKDARDLANCTYEDNTLWGKEVGMIYGCAVEDILTGFVIQCRGWKSIYCTPRRKAFLGCAPNNLNDTLIQHKRWAAGHLELFLSKFCPYLHGIQRIRVAQRMCYSFCGLWSLSSMHILCYGLIPGLCMLRGLSLFPKVSSSYFFLFASLAVSGYGYSLIEFIWNGGWFKSWWNEQRMWMIKGVSAYLFASIEVVGKMLGVSEVGFEVTSKVVDSEAAKRYEGEIFEFGVASALFIPLTTLAIINLISLVGGLARILLEGYSAFECMILQLLLCSFIVINGCPIFEAMFIRKDKGRIPTSITIFSILVAVSVCSVAYMAIPSRWQESS</sequence>
<evidence type="ECO:0008006" key="13">
    <source>
        <dbReference type="Google" id="ProtNLM"/>
    </source>
</evidence>
<dbReference type="GO" id="GO:0071555">
    <property type="term" value="P:cell wall organization"/>
    <property type="evidence" value="ECO:0007669"/>
    <property type="project" value="UniProtKB-KW"/>
</dbReference>
<keyword evidence="7" id="KW-0961">Cell wall biogenesis/degradation</keyword>
<evidence type="ECO:0000256" key="6">
    <source>
        <dbReference type="ARBA" id="ARBA00023136"/>
    </source>
</evidence>
<evidence type="ECO:0000256" key="1">
    <source>
        <dbReference type="ARBA" id="ARBA00004127"/>
    </source>
</evidence>
<evidence type="ECO:0000256" key="2">
    <source>
        <dbReference type="ARBA" id="ARBA00022676"/>
    </source>
</evidence>
<feature type="transmembrane region" description="Helical" evidence="11">
    <location>
        <begin position="46"/>
        <end position="65"/>
    </location>
</feature>
<feature type="transmembrane region" description="Helical" evidence="11">
    <location>
        <begin position="717"/>
        <end position="736"/>
    </location>
</feature>
<keyword evidence="4 11" id="KW-0812">Transmembrane</keyword>
<keyword evidence="5 11" id="KW-1133">Transmembrane helix</keyword>